<protein>
    <recommendedName>
        <fullName evidence="3">Cell surface protein</fullName>
    </recommendedName>
</protein>
<organism evidence="1 2">
    <name type="scientific">Companilactobacillus keshanensis</name>
    <dbReference type="NCBI Taxonomy" id="2486003"/>
    <lineage>
        <taxon>Bacteria</taxon>
        <taxon>Bacillati</taxon>
        <taxon>Bacillota</taxon>
        <taxon>Bacilli</taxon>
        <taxon>Lactobacillales</taxon>
        <taxon>Lactobacillaceae</taxon>
        <taxon>Companilactobacillus</taxon>
    </lineage>
</organism>
<evidence type="ECO:0008006" key="3">
    <source>
        <dbReference type="Google" id="ProtNLM"/>
    </source>
</evidence>
<dbReference type="Gene3D" id="2.60.120.200">
    <property type="match status" value="1"/>
</dbReference>
<gene>
    <name evidence="1" type="ORF">ACFQ42_01930</name>
</gene>
<accession>A0ABW4BSB5</accession>
<evidence type="ECO:0000313" key="2">
    <source>
        <dbReference type="Proteomes" id="UP001597251"/>
    </source>
</evidence>
<dbReference type="Proteomes" id="UP001597251">
    <property type="component" value="Unassembled WGS sequence"/>
</dbReference>
<evidence type="ECO:0000313" key="1">
    <source>
        <dbReference type="EMBL" id="MFD1417518.1"/>
    </source>
</evidence>
<name>A0ABW4BSB5_9LACO</name>
<comment type="caution">
    <text evidence="1">The sequence shown here is derived from an EMBL/GenBank/DDBJ whole genome shotgun (WGS) entry which is preliminary data.</text>
</comment>
<sequence length="815" mass="86742">MKTKYKLGLWELLFFMSIFVILTTNTNNASAALTSSTDLAVLKDAPNGIAVSSYMSNSNPVSPTSGFPYTTNSAQVVDKTGANSSNGNIVSLANGANTNGSIWSTNQTFDINKPQTISAWLYFGAATNDASINSEGIAFVLQNDSRGIASLGAGYDGMGVYGYDRSAMNVFNSIAEDTSYLQKTAIQNSVALGFDAEKNNLFNASNVPIKVNTTLLPITTNYSQNGFDTQLGSVPPSSLEIPGKTMYGSVGNYGNIAVTYPAYEGTYFQIDISGTAAASNYPGFDKGTVMVHSTSKSADLVDDIDPITGKSVFWHHVTINWTPAPSGSDNGTLSYVYNDISKDGLENSSKYQTTADIPVDTTKLNTTSGKVRWGFTGSNGTNKSVATKLVALDSIPESPTTDASASITDKTLNKKITDSATDKNVANGDALSLDYNLSYIRGDEDWKSVAAKIKIPSNVTLAPDANGDIATIKYADGKTQIITQADIDADGNLQATLAYDLHSADSSATISISVVANNDTTSDINVKQAAASFTGTNSIAMTSSPAFTITGKKDYSLVLGTDSSTNYDLLYKNDDSNFNPDLNLGYSSSAPSGVEGSDIVFKIEVGDHTYMAAQDIDIESGSTASTNIDIKQVIEGMGDSFWDIFPLDSTQPVKVTAIDRTNGLVSNTLTYNVTVKPNKALSLNVSDSLAFQNIHFGNKSDYLKRKSTFDLSVTSLREPWSLSVTTNGLYNSSNSLNNNMNLVYKKDTASDYMTIGTTPVEVETNDNSYDTSTTNNISGNWTSDTGLLLKQSGISPVGTYTGTLTWTVSDAIPNN</sequence>
<dbReference type="RefSeq" id="WP_125675221.1">
    <property type="nucleotide sequence ID" value="NZ_JBHTOI010000004.1"/>
</dbReference>
<reference evidence="2" key="1">
    <citation type="journal article" date="2019" name="Int. J. Syst. Evol. Microbiol.">
        <title>The Global Catalogue of Microorganisms (GCM) 10K type strain sequencing project: providing services to taxonomists for standard genome sequencing and annotation.</title>
        <authorList>
            <consortium name="The Broad Institute Genomics Platform"/>
            <consortium name="The Broad Institute Genome Sequencing Center for Infectious Disease"/>
            <person name="Wu L."/>
            <person name="Ma J."/>
        </authorList>
    </citation>
    <scope>NUCLEOTIDE SEQUENCE [LARGE SCALE GENOMIC DNA]</scope>
    <source>
        <strain evidence="2">CCM 8936</strain>
    </source>
</reference>
<dbReference type="EMBL" id="JBHTOI010000004">
    <property type="protein sequence ID" value="MFD1417518.1"/>
    <property type="molecule type" value="Genomic_DNA"/>
</dbReference>
<keyword evidence="2" id="KW-1185">Reference proteome</keyword>
<proteinExistence type="predicted"/>